<proteinExistence type="predicted"/>
<feature type="region of interest" description="Disordered" evidence="1">
    <location>
        <begin position="593"/>
        <end position="632"/>
    </location>
</feature>
<evidence type="ECO:0000256" key="3">
    <source>
        <dbReference type="SAM" id="SignalP"/>
    </source>
</evidence>
<keyword evidence="2" id="KW-1133">Transmembrane helix</keyword>
<reference evidence="4 5" key="1">
    <citation type="submission" date="2024-02" db="EMBL/GenBank/DDBJ databases">
        <authorList>
            <person name="Chen Y."/>
            <person name="Shah S."/>
            <person name="Dougan E. K."/>
            <person name="Thang M."/>
            <person name="Chan C."/>
        </authorList>
    </citation>
    <scope>NUCLEOTIDE SEQUENCE [LARGE SCALE GENOMIC DNA]</scope>
</reference>
<dbReference type="EMBL" id="CAXAMN010004003">
    <property type="protein sequence ID" value="CAK9007273.1"/>
    <property type="molecule type" value="Genomic_DNA"/>
</dbReference>
<gene>
    <name evidence="4" type="ORF">CCMP2556_LOCUS8776</name>
</gene>
<feature type="chain" id="PRO_5047514716" evidence="3">
    <location>
        <begin position="22"/>
        <end position="632"/>
    </location>
</feature>
<dbReference type="Gene3D" id="1.10.287.70">
    <property type="match status" value="1"/>
</dbReference>
<evidence type="ECO:0000313" key="5">
    <source>
        <dbReference type="Proteomes" id="UP001642484"/>
    </source>
</evidence>
<keyword evidence="2" id="KW-0812">Transmembrane</keyword>
<keyword evidence="5" id="KW-1185">Reference proteome</keyword>
<feature type="compositionally biased region" description="Basic and acidic residues" evidence="1">
    <location>
        <begin position="606"/>
        <end position="632"/>
    </location>
</feature>
<keyword evidence="2" id="KW-0472">Membrane</keyword>
<comment type="caution">
    <text evidence="4">The sequence shown here is derived from an EMBL/GenBank/DDBJ whole genome shotgun (WGS) entry which is preliminary data.</text>
</comment>
<organism evidence="4 5">
    <name type="scientific">Durusdinium trenchii</name>
    <dbReference type="NCBI Taxonomy" id="1381693"/>
    <lineage>
        <taxon>Eukaryota</taxon>
        <taxon>Sar</taxon>
        <taxon>Alveolata</taxon>
        <taxon>Dinophyceae</taxon>
        <taxon>Suessiales</taxon>
        <taxon>Symbiodiniaceae</taxon>
        <taxon>Durusdinium</taxon>
    </lineage>
</organism>
<accession>A0ABP0IYW4</accession>
<feature type="transmembrane region" description="Helical" evidence="2">
    <location>
        <begin position="378"/>
        <end position="400"/>
    </location>
</feature>
<evidence type="ECO:0000256" key="1">
    <source>
        <dbReference type="SAM" id="MobiDB-lite"/>
    </source>
</evidence>
<evidence type="ECO:0000256" key="2">
    <source>
        <dbReference type="SAM" id="Phobius"/>
    </source>
</evidence>
<dbReference type="Proteomes" id="UP001642484">
    <property type="component" value="Unassembled WGS sequence"/>
</dbReference>
<feature type="signal peptide" evidence="3">
    <location>
        <begin position="1"/>
        <end position="21"/>
    </location>
</feature>
<evidence type="ECO:0000313" key="4">
    <source>
        <dbReference type="EMBL" id="CAK9007273.1"/>
    </source>
</evidence>
<feature type="transmembrane region" description="Helical" evidence="2">
    <location>
        <begin position="283"/>
        <end position="308"/>
    </location>
</feature>
<name>A0ABP0IYW4_9DINO</name>
<protein>
    <submittedName>
        <fullName evidence="4">Uncharacterized protein</fullName>
    </submittedName>
</protein>
<keyword evidence="3" id="KW-0732">Signal</keyword>
<sequence>MGLFRALAVFLSLCWASLCKSEDRESGSREWCPCLEGHDNFTKKNLVHNGTPHDDFGIGCHNHTTDASFAMHIHNHSSGAQLGCVTHRESWCKSKWCYVDPSTCRLDWEWGVVGPYSYATCGNVKAGSADYLVKSMAAFLADDHLRVFDLTNTGRGYIGGRMAAFWSNSLKMLEKASVRIKHTPIPKSSGIDSNFSEIIEAFEKHKNLYPAVWSDRTSSNFDLCAFATAMGYVDLCTGKFVLTHERQEMTFVIELAAAPVFIVSKSRCGAFCASNDLHSYQGWVWWTLVFRPLAWALFAGVVLSFIVAMRILHKLEMKNESQQSATEHVYTGYQRVVNELLDCILGTFEAFVFKEKVTHSRVLTETRPISRPSYMLRLGLAFFLLLFTTIYGSALVAQMISPKVTGEIESLEAAKNYPEHVDLCVHEVYKESVKLYAHDNISPIYKTDWEHVVGNLTNGTCDAALLEEEIWNAFRGRRKLCDYYQGPVHEFYMPTGAVVSRRAYRTLETFRFSSSKASAIQAILDNPPDQDRCPIVSRSESGLPVEVLAAPCVVALFFCLGSFLHHCIGGGQPNPNEETLEQKMQRGLRRALHDRLGGGQPNPNKETLEQKMERGLRRALHDRLGPPQWKDL</sequence>